<evidence type="ECO:0000256" key="2">
    <source>
        <dbReference type="ARBA" id="ARBA00022763"/>
    </source>
</evidence>
<keyword evidence="6" id="KW-0326">Glycosidase</keyword>
<dbReference type="Gene3D" id="3.40.470.10">
    <property type="entry name" value="Uracil-DNA glycosylase-like domain"/>
    <property type="match status" value="1"/>
</dbReference>
<dbReference type="EC" id="3.2.2.27" evidence="6"/>
<dbReference type="Pfam" id="PF03167">
    <property type="entry name" value="UDG"/>
    <property type="match status" value="1"/>
</dbReference>
<dbReference type="InterPro" id="IPR002043">
    <property type="entry name" value="UDG_fam1"/>
</dbReference>
<feature type="domain" description="Uracil-DNA glycosylase-like" evidence="5">
    <location>
        <begin position="50"/>
        <end position="221"/>
    </location>
</feature>
<comment type="similarity">
    <text evidence="1">Belongs to the uracil-DNA glycosylase (UDG) superfamily. UNG family.</text>
</comment>
<dbReference type="InterPro" id="IPR036895">
    <property type="entry name" value="Uracil-DNA_glycosylase-like_sf"/>
</dbReference>
<dbReference type="PANTHER" id="PTHR11264:SF0">
    <property type="entry name" value="URACIL-DNA GLYCOSYLASE"/>
    <property type="match status" value="1"/>
</dbReference>
<evidence type="ECO:0000259" key="5">
    <source>
        <dbReference type="SMART" id="SM00986"/>
    </source>
</evidence>
<dbReference type="AlphaFoldDB" id="A0A3B0U079"/>
<dbReference type="SMART" id="SM00987">
    <property type="entry name" value="UreE_C"/>
    <property type="match status" value="1"/>
</dbReference>
<gene>
    <name evidence="6" type="ORF">MNBD_BACTEROID01-2168</name>
</gene>
<dbReference type="GO" id="GO:0004844">
    <property type="term" value="F:uracil DNA N-glycosylase activity"/>
    <property type="evidence" value="ECO:0007669"/>
    <property type="project" value="UniProtKB-EC"/>
</dbReference>
<dbReference type="PROSITE" id="PS00130">
    <property type="entry name" value="U_DNA_GLYCOSYLASE"/>
    <property type="match status" value="1"/>
</dbReference>
<organism evidence="6">
    <name type="scientific">hydrothermal vent metagenome</name>
    <dbReference type="NCBI Taxonomy" id="652676"/>
    <lineage>
        <taxon>unclassified sequences</taxon>
        <taxon>metagenomes</taxon>
        <taxon>ecological metagenomes</taxon>
    </lineage>
</organism>
<dbReference type="InterPro" id="IPR005122">
    <property type="entry name" value="Uracil-DNA_glycosylase-like"/>
</dbReference>
<evidence type="ECO:0000256" key="3">
    <source>
        <dbReference type="ARBA" id="ARBA00022801"/>
    </source>
</evidence>
<dbReference type="PANTHER" id="PTHR11264">
    <property type="entry name" value="URACIL-DNA GLYCOSYLASE"/>
    <property type="match status" value="1"/>
</dbReference>
<protein>
    <submittedName>
        <fullName evidence="6">Uracil-DNA glycosylase, family 1</fullName>
        <ecNumber evidence="6">3.2.2.27</ecNumber>
    </submittedName>
</protein>
<evidence type="ECO:0000256" key="1">
    <source>
        <dbReference type="ARBA" id="ARBA00008184"/>
    </source>
</evidence>
<dbReference type="InterPro" id="IPR018085">
    <property type="entry name" value="Ura-DNA_Glyclase_AS"/>
</dbReference>
<reference evidence="6" key="1">
    <citation type="submission" date="2018-06" db="EMBL/GenBank/DDBJ databases">
        <authorList>
            <person name="Zhirakovskaya E."/>
        </authorList>
    </citation>
    <scope>NUCLEOTIDE SEQUENCE</scope>
</reference>
<keyword evidence="4" id="KW-0234">DNA repair</keyword>
<sequence length="253" mass="29133">MSSIFLKELSINPDWEGFLTSGIRRAIIEIEKEVTKTKYTPTPEKVLRFLSVPLSSVKIIILGQDPYPQEGVATGRAFEVGALKSWNEPFNNISLKNILRSLYKAYSGRAIKYNELKTKFDNEFPILPPDKLFGHWEGQGVLLLNTYFTCEVGKPGSHKSIWGDFSLQLFRFISTFNGRIVWFLWGTHAIEYTRQLENIKAVTSMHPMMCFNKPGRETDFLYGEVNCFGQYKDQINWTGYTLKEGFQPARTLF</sequence>
<dbReference type="GO" id="GO:0097510">
    <property type="term" value="P:base-excision repair, AP site formation via deaminated base removal"/>
    <property type="evidence" value="ECO:0007669"/>
    <property type="project" value="TreeGrafter"/>
</dbReference>
<name>A0A3B0U079_9ZZZZ</name>
<proteinExistence type="inferred from homology"/>
<keyword evidence="3 6" id="KW-0378">Hydrolase</keyword>
<dbReference type="EMBL" id="UOEP01000154">
    <property type="protein sequence ID" value="VAW21743.1"/>
    <property type="molecule type" value="Genomic_DNA"/>
</dbReference>
<dbReference type="SUPFAM" id="SSF52141">
    <property type="entry name" value="Uracil-DNA glycosylase-like"/>
    <property type="match status" value="1"/>
</dbReference>
<keyword evidence="2" id="KW-0227">DNA damage</keyword>
<accession>A0A3B0U079</accession>
<dbReference type="CDD" id="cd10027">
    <property type="entry name" value="UDG-F1-like"/>
    <property type="match status" value="1"/>
</dbReference>
<evidence type="ECO:0000313" key="6">
    <source>
        <dbReference type="EMBL" id="VAW21743.1"/>
    </source>
</evidence>
<dbReference type="SMART" id="SM00986">
    <property type="entry name" value="UDG"/>
    <property type="match status" value="1"/>
</dbReference>
<evidence type="ECO:0000256" key="4">
    <source>
        <dbReference type="ARBA" id="ARBA00023204"/>
    </source>
</evidence>